<protein>
    <submittedName>
        <fullName evidence="1">Uncharacterized protein</fullName>
    </submittedName>
</protein>
<proteinExistence type="predicted"/>
<dbReference type="Proteomes" id="UP000242310">
    <property type="component" value="Unassembled WGS sequence"/>
</dbReference>
<name>A0A2P8HFN8_9BACI</name>
<evidence type="ECO:0000313" key="2">
    <source>
        <dbReference type="Proteomes" id="UP000242310"/>
    </source>
</evidence>
<keyword evidence="2" id="KW-1185">Reference proteome</keyword>
<organism evidence="1 2">
    <name type="scientific">Salsuginibacillus halophilus</name>
    <dbReference type="NCBI Taxonomy" id="517424"/>
    <lineage>
        <taxon>Bacteria</taxon>
        <taxon>Bacillati</taxon>
        <taxon>Bacillota</taxon>
        <taxon>Bacilli</taxon>
        <taxon>Bacillales</taxon>
        <taxon>Bacillaceae</taxon>
        <taxon>Salsuginibacillus</taxon>
    </lineage>
</organism>
<reference evidence="1 2" key="1">
    <citation type="submission" date="2018-03" db="EMBL/GenBank/DDBJ databases">
        <title>Genomic Encyclopedia of Type Strains, Phase III (KMG-III): the genomes of soil and plant-associated and newly described type strains.</title>
        <authorList>
            <person name="Whitman W."/>
        </authorList>
    </citation>
    <scope>NUCLEOTIDE SEQUENCE [LARGE SCALE GENOMIC DNA]</scope>
    <source>
        <strain evidence="1 2">CGMCC 1.07653</strain>
    </source>
</reference>
<sequence>MLKRLFVVAAAVLAGVVIGHHYAYEQIENVLQLHPDGTPAEIEQIEEVPADDTKMPEVRQDLYEKQGEAAEKDRGNLFSDLGRLLGSTSQ</sequence>
<accession>A0A2P8HFN8</accession>
<dbReference type="EMBL" id="PYAV01000007">
    <property type="protein sequence ID" value="PSL45039.1"/>
    <property type="molecule type" value="Genomic_DNA"/>
</dbReference>
<dbReference type="RefSeq" id="WP_106588690.1">
    <property type="nucleotide sequence ID" value="NZ_PYAV01000007.1"/>
</dbReference>
<dbReference type="AlphaFoldDB" id="A0A2P8HFN8"/>
<gene>
    <name evidence="1" type="ORF">B0H94_10744</name>
</gene>
<evidence type="ECO:0000313" key="1">
    <source>
        <dbReference type="EMBL" id="PSL45039.1"/>
    </source>
</evidence>
<comment type="caution">
    <text evidence="1">The sequence shown here is derived from an EMBL/GenBank/DDBJ whole genome shotgun (WGS) entry which is preliminary data.</text>
</comment>